<protein>
    <submittedName>
        <fullName evidence="2">Uncharacterized protein</fullName>
    </submittedName>
</protein>
<organism evidence="2 3">
    <name type="scientific">Stomoxys calcitrans</name>
    <name type="common">Stable fly</name>
    <name type="synonym">Conops calcitrans</name>
    <dbReference type="NCBI Taxonomy" id="35570"/>
    <lineage>
        <taxon>Eukaryota</taxon>
        <taxon>Metazoa</taxon>
        <taxon>Ecdysozoa</taxon>
        <taxon>Arthropoda</taxon>
        <taxon>Hexapoda</taxon>
        <taxon>Insecta</taxon>
        <taxon>Pterygota</taxon>
        <taxon>Neoptera</taxon>
        <taxon>Endopterygota</taxon>
        <taxon>Diptera</taxon>
        <taxon>Brachycera</taxon>
        <taxon>Muscomorpha</taxon>
        <taxon>Muscoidea</taxon>
        <taxon>Muscidae</taxon>
        <taxon>Stomoxys</taxon>
    </lineage>
</organism>
<accession>A0A1I8QEI1</accession>
<dbReference type="Proteomes" id="UP000095300">
    <property type="component" value="Unassembled WGS sequence"/>
</dbReference>
<dbReference type="AlphaFoldDB" id="A0A1I8QEI1"/>
<proteinExistence type="predicted"/>
<dbReference type="VEuPathDB" id="VectorBase:SCAU016381"/>
<keyword evidence="3" id="KW-1185">Reference proteome</keyword>
<dbReference type="EnsemblMetazoa" id="SCAU016381-RA">
    <property type="protein sequence ID" value="SCAU016381-PA"/>
    <property type="gene ID" value="SCAU016381"/>
</dbReference>
<sequence>MKLKTPTCLIITTLTFWLLPHGFGLSITGEDLVKSAGNLLTGIGSQLVKNIPTVDEILYTSIQVLFGVPEQVVAKSLNEACSLYLSSGNILPRITPAAEEMYFQLRTPCNNISVPLLEADQLVEHAEFDVQKKVVIFVSGWTTDINETDHIEDMVKAYHCQGDYNFL</sequence>
<feature type="chain" id="PRO_5009328156" evidence="1">
    <location>
        <begin position="25"/>
        <end position="167"/>
    </location>
</feature>
<evidence type="ECO:0000256" key="1">
    <source>
        <dbReference type="SAM" id="SignalP"/>
    </source>
</evidence>
<name>A0A1I8QEI1_STOCA</name>
<dbReference type="Gene3D" id="3.40.50.1820">
    <property type="entry name" value="alpha/beta hydrolase"/>
    <property type="match status" value="1"/>
</dbReference>
<gene>
    <name evidence="2" type="primary">106094610</name>
</gene>
<evidence type="ECO:0000313" key="3">
    <source>
        <dbReference type="Proteomes" id="UP000095300"/>
    </source>
</evidence>
<dbReference type="STRING" id="35570.A0A1I8QEI1"/>
<dbReference type="InterPro" id="IPR029058">
    <property type="entry name" value="AB_hydrolase_fold"/>
</dbReference>
<keyword evidence="1" id="KW-0732">Signal</keyword>
<feature type="signal peptide" evidence="1">
    <location>
        <begin position="1"/>
        <end position="24"/>
    </location>
</feature>
<evidence type="ECO:0000313" key="2">
    <source>
        <dbReference type="EnsemblMetazoa" id="SCAU016381-PA"/>
    </source>
</evidence>
<reference evidence="2" key="1">
    <citation type="submission" date="2020-05" db="UniProtKB">
        <authorList>
            <consortium name="EnsemblMetazoa"/>
        </authorList>
    </citation>
    <scope>IDENTIFICATION</scope>
    <source>
        <strain evidence="2">USDA</strain>
    </source>
</reference>